<evidence type="ECO:0000313" key="2">
    <source>
        <dbReference type="Proteomes" id="UP000053681"/>
    </source>
</evidence>
<reference evidence="1 2" key="1">
    <citation type="submission" date="2015-11" db="EMBL/GenBank/DDBJ databases">
        <title>Bacillus caseinolyticus sp nov.</title>
        <authorList>
            <person name="Dastager S.G."/>
            <person name="Mawlankar R."/>
        </authorList>
    </citation>
    <scope>NUCLEOTIDE SEQUENCE [LARGE SCALE GENOMIC DNA]</scope>
    <source>
        <strain evidence="1 2">SGD-V-76</strain>
    </source>
</reference>
<dbReference type="GeneID" id="93682933"/>
<dbReference type="RefSeq" id="WP_025909926.1">
    <property type="nucleotide sequence ID" value="NZ_KQ758640.1"/>
</dbReference>
<protein>
    <recommendedName>
        <fullName evidence="3">DUF2922 domain-containing protein</fullName>
    </recommendedName>
</protein>
<dbReference type="AlphaFoldDB" id="A0A0V8JP55"/>
<evidence type="ECO:0008006" key="3">
    <source>
        <dbReference type="Google" id="ProtNLM"/>
    </source>
</evidence>
<proteinExistence type="predicted"/>
<name>A0A0V8JP55_9BACI</name>
<comment type="caution">
    <text evidence="1">The sequence shown here is derived from an EMBL/GenBank/DDBJ whole genome shotgun (WGS) entry which is preliminary data.</text>
</comment>
<dbReference type="EMBL" id="LNQP01000024">
    <property type="protein sequence ID" value="KSU88384.1"/>
    <property type="molecule type" value="Genomic_DNA"/>
</dbReference>
<dbReference type="Pfam" id="PF11148">
    <property type="entry name" value="DUF2922"/>
    <property type="match status" value="1"/>
</dbReference>
<sequence>MKTLTMQFLNLEQKTVGISIEQPKEGLEASEISAAMDQILASNVFTSNGGTLTSKKGAQIIERNVTEFEI</sequence>
<dbReference type="InterPro" id="IPR021321">
    <property type="entry name" value="DUF2922"/>
</dbReference>
<organism evidence="1 2">
    <name type="scientific">Priestia veravalensis</name>
    <dbReference type="NCBI Taxonomy" id="1414648"/>
    <lineage>
        <taxon>Bacteria</taxon>
        <taxon>Bacillati</taxon>
        <taxon>Bacillota</taxon>
        <taxon>Bacilli</taxon>
        <taxon>Bacillales</taxon>
        <taxon>Bacillaceae</taxon>
        <taxon>Priestia</taxon>
    </lineage>
</organism>
<gene>
    <name evidence="1" type="ORF">AS180_08090</name>
</gene>
<dbReference type="Proteomes" id="UP000053681">
    <property type="component" value="Unassembled WGS sequence"/>
</dbReference>
<evidence type="ECO:0000313" key="1">
    <source>
        <dbReference type="EMBL" id="KSU88384.1"/>
    </source>
</evidence>
<keyword evidence="2" id="KW-1185">Reference proteome</keyword>
<accession>A0A0V8JP55</accession>